<organism evidence="1 2">
    <name type="scientific">Bradyrhizobium uaiense</name>
    <dbReference type="NCBI Taxonomy" id="2594946"/>
    <lineage>
        <taxon>Bacteria</taxon>
        <taxon>Pseudomonadati</taxon>
        <taxon>Pseudomonadota</taxon>
        <taxon>Alphaproteobacteria</taxon>
        <taxon>Hyphomicrobiales</taxon>
        <taxon>Nitrobacteraceae</taxon>
        <taxon>Bradyrhizobium</taxon>
    </lineage>
</organism>
<protein>
    <submittedName>
        <fullName evidence="1">Uncharacterized protein</fullName>
    </submittedName>
</protein>
<dbReference type="RefSeq" id="WP_206685445.1">
    <property type="nucleotide sequence ID" value="NZ_VKHP01001040.1"/>
</dbReference>
<dbReference type="EMBL" id="VKHP01001040">
    <property type="protein sequence ID" value="NEV03237.1"/>
    <property type="molecule type" value="Genomic_DNA"/>
</dbReference>
<dbReference type="AlphaFoldDB" id="A0A6P1BXJ9"/>
<name>A0A6P1BXJ9_9BRAD</name>
<dbReference type="Proteomes" id="UP000468531">
    <property type="component" value="Unassembled WGS sequence"/>
</dbReference>
<proteinExistence type="predicted"/>
<feature type="non-terminal residue" evidence="1">
    <location>
        <position position="1"/>
    </location>
</feature>
<gene>
    <name evidence="1" type="ORF">FNJ47_49110</name>
</gene>
<keyword evidence="2" id="KW-1185">Reference proteome</keyword>
<sequence>PLTASLSPLAALPGRAVSREALLGGLPITDGRLSVSLYDRAAVMGGEIAQRRGEGIVAQGARPTGRGRRCS</sequence>
<evidence type="ECO:0000313" key="2">
    <source>
        <dbReference type="Proteomes" id="UP000468531"/>
    </source>
</evidence>
<evidence type="ECO:0000313" key="1">
    <source>
        <dbReference type="EMBL" id="NEV03237.1"/>
    </source>
</evidence>
<accession>A0A6P1BXJ9</accession>
<reference evidence="1 2" key="1">
    <citation type="journal article" date="2020" name="Arch. Microbiol.">
        <title>Bradyrhizobium uaiense sp. nov., a new highly efficient cowpea symbiont.</title>
        <authorList>
            <person name="Cabral Michel D."/>
            <person name="Azarias Guimaraes A."/>
            <person name="Martins da Costa E."/>
            <person name="Soares de Carvalho T."/>
            <person name="Balsanelli E."/>
            <person name="Willems A."/>
            <person name="Maltempi de Souza E."/>
            <person name="de Souza Moreira F.M."/>
        </authorList>
    </citation>
    <scope>NUCLEOTIDE SEQUENCE [LARGE SCALE GENOMIC DNA]</scope>
    <source>
        <strain evidence="1 2">UFLA 03-164</strain>
    </source>
</reference>
<comment type="caution">
    <text evidence="1">The sequence shown here is derived from an EMBL/GenBank/DDBJ whole genome shotgun (WGS) entry which is preliminary data.</text>
</comment>